<organism evidence="1 2">
    <name type="scientific">Christiangramia oceanisediminis</name>
    <dbReference type="NCBI Taxonomy" id="2920386"/>
    <lineage>
        <taxon>Bacteria</taxon>
        <taxon>Pseudomonadati</taxon>
        <taxon>Bacteroidota</taxon>
        <taxon>Flavobacteriia</taxon>
        <taxon>Flavobacteriales</taxon>
        <taxon>Flavobacteriaceae</taxon>
        <taxon>Christiangramia</taxon>
    </lineage>
</organism>
<dbReference type="AlphaFoldDB" id="A0A9X2I8T7"/>
<name>A0A9X2I8T7_9FLAO</name>
<proteinExistence type="predicted"/>
<dbReference type="Proteomes" id="UP001155280">
    <property type="component" value="Unassembled WGS sequence"/>
</dbReference>
<reference evidence="1" key="1">
    <citation type="submission" date="2022-07" db="EMBL/GenBank/DDBJ databases">
        <title>Gramela sediminis sp. nov., isolated from deep-sea sediment of the Indian Ocean.</title>
        <authorList>
            <person name="Shi H."/>
        </authorList>
    </citation>
    <scope>NUCLEOTIDE SEQUENCE</scope>
    <source>
        <strain evidence="1">GC03-9</strain>
    </source>
</reference>
<keyword evidence="2" id="KW-1185">Reference proteome</keyword>
<gene>
    <name evidence="1" type="ORF">MKO06_02725</name>
</gene>
<sequence length="139" mass="16431">MMCLPLPSRHIYEAINPGKFDNVRHYELQGVFGGENMLYEMINISRDRKFSNAKNVQYWLKGKSRLDHFWSHCITGLKTTKTPFVFFGDIPQHENGRIKPKDLLIFRFSNKAEKVYIDAYSDYYTDKKEILGKLISRLF</sequence>
<dbReference type="EMBL" id="JANCNS010000001">
    <property type="protein sequence ID" value="MCP9198803.1"/>
    <property type="molecule type" value="Genomic_DNA"/>
</dbReference>
<accession>A0A9X2I8T7</accession>
<evidence type="ECO:0000313" key="2">
    <source>
        <dbReference type="Proteomes" id="UP001155280"/>
    </source>
</evidence>
<comment type="caution">
    <text evidence="1">The sequence shown here is derived from an EMBL/GenBank/DDBJ whole genome shotgun (WGS) entry which is preliminary data.</text>
</comment>
<protein>
    <submittedName>
        <fullName evidence="1">Uncharacterized protein</fullName>
    </submittedName>
</protein>
<dbReference type="RefSeq" id="WP_241550805.1">
    <property type="nucleotide sequence ID" value="NZ_JANCNS010000001.1"/>
</dbReference>
<evidence type="ECO:0000313" key="1">
    <source>
        <dbReference type="EMBL" id="MCP9198803.1"/>
    </source>
</evidence>